<dbReference type="CDD" id="cd00174">
    <property type="entry name" value="SH3"/>
    <property type="match status" value="1"/>
</dbReference>
<dbReference type="PANTHER" id="PTHR45929">
    <property type="entry name" value="JAK PATHWAY SIGNAL TRANSDUCTION ADAPTOR MOLECULE"/>
    <property type="match status" value="1"/>
</dbReference>
<evidence type="ECO:0000313" key="5">
    <source>
        <dbReference type="EMBL" id="OQE29704.1"/>
    </source>
</evidence>
<proteinExistence type="predicted"/>
<sequence length="263" mass="28120">MASDFSAAMTTRSLRMVRTELEFLTDAGVINPRQLSSILAELPDSQDQAQTRAYQPSPVSARAHQPSPAPAPVMAPIPSPLPEPVQAQPSPAPYSPPTTAMSNTALNEKAPQNGYVSPPPQAPPAYPQVPPIMSLASALYAYTPTDPGDLALQPNDRIQVIEHMNDDWWRGRNERTGMEGIFPRSYVNVINEKGGNGYVNPPPPSNYGNMPLDVSQSGSGDPNDPEKKNKFEQGGKKFGKKLGNAAIFGAGATVGSNIVNSIF</sequence>
<dbReference type="InterPro" id="IPR050670">
    <property type="entry name" value="STAM"/>
</dbReference>
<dbReference type="PRINTS" id="PR00452">
    <property type="entry name" value="SH3DOMAIN"/>
</dbReference>
<evidence type="ECO:0000313" key="6">
    <source>
        <dbReference type="Proteomes" id="UP000191285"/>
    </source>
</evidence>
<feature type="region of interest" description="Disordered" evidence="3">
    <location>
        <begin position="40"/>
        <end position="103"/>
    </location>
</feature>
<feature type="domain" description="SH3" evidence="4">
    <location>
        <begin position="131"/>
        <end position="192"/>
    </location>
</feature>
<feature type="compositionally biased region" description="Pro residues" evidence="3">
    <location>
        <begin position="67"/>
        <end position="83"/>
    </location>
</feature>
<evidence type="ECO:0000259" key="4">
    <source>
        <dbReference type="PROSITE" id="PS50002"/>
    </source>
</evidence>
<dbReference type="OrthoDB" id="6250593at2759"/>
<feature type="compositionally biased region" description="Basic and acidic residues" evidence="3">
    <location>
        <begin position="224"/>
        <end position="235"/>
    </location>
</feature>
<feature type="region of interest" description="Disordered" evidence="3">
    <location>
        <begin position="195"/>
        <end position="236"/>
    </location>
</feature>
<reference evidence="6" key="1">
    <citation type="journal article" date="2017" name="Nat. Microbiol.">
        <title>Global analysis of biosynthetic gene clusters reveals vast potential of secondary metabolite production in Penicillium species.</title>
        <authorList>
            <person name="Nielsen J.C."/>
            <person name="Grijseels S."/>
            <person name="Prigent S."/>
            <person name="Ji B."/>
            <person name="Dainat J."/>
            <person name="Nielsen K.F."/>
            <person name="Frisvad J.C."/>
            <person name="Workman M."/>
            <person name="Nielsen J."/>
        </authorList>
    </citation>
    <scope>NUCLEOTIDE SEQUENCE [LARGE SCALE GENOMIC DNA]</scope>
    <source>
        <strain evidence="6">IBT 24891</strain>
    </source>
</reference>
<organism evidence="5 6">
    <name type="scientific">Penicillium steckii</name>
    <dbReference type="NCBI Taxonomy" id="303698"/>
    <lineage>
        <taxon>Eukaryota</taxon>
        <taxon>Fungi</taxon>
        <taxon>Dikarya</taxon>
        <taxon>Ascomycota</taxon>
        <taxon>Pezizomycotina</taxon>
        <taxon>Eurotiomycetes</taxon>
        <taxon>Eurotiomycetidae</taxon>
        <taxon>Eurotiales</taxon>
        <taxon>Aspergillaceae</taxon>
        <taxon>Penicillium</taxon>
    </lineage>
</organism>
<comment type="caution">
    <text evidence="5">The sequence shown here is derived from an EMBL/GenBank/DDBJ whole genome shotgun (WGS) entry which is preliminary data.</text>
</comment>
<dbReference type="EMBL" id="MLKD01000002">
    <property type="protein sequence ID" value="OQE29704.1"/>
    <property type="molecule type" value="Genomic_DNA"/>
</dbReference>
<dbReference type="Pfam" id="PF00018">
    <property type="entry name" value="SH3_1"/>
    <property type="match status" value="1"/>
</dbReference>
<feature type="compositionally biased region" description="Polar residues" evidence="3">
    <location>
        <begin position="45"/>
        <end position="58"/>
    </location>
</feature>
<evidence type="ECO:0000256" key="3">
    <source>
        <dbReference type="SAM" id="MobiDB-lite"/>
    </source>
</evidence>
<accession>A0A1V6TUP9</accession>
<name>A0A1V6TUP9_9EURO</name>
<evidence type="ECO:0000256" key="1">
    <source>
        <dbReference type="ARBA" id="ARBA00022443"/>
    </source>
</evidence>
<dbReference type="STRING" id="303698.A0A1V6TUP9"/>
<evidence type="ECO:0000256" key="2">
    <source>
        <dbReference type="PROSITE-ProRule" id="PRU00192"/>
    </source>
</evidence>
<dbReference type="InterPro" id="IPR001452">
    <property type="entry name" value="SH3_domain"/>
</dbReference>
<dbReference type="PANTHER" id="PTHR45929:SF7">
    <property type="entry name" value="LAS SEVENTEEN-BINDING PROTEIN 1"/>
    <property type="match status" value="1"/>
</dbReference>
<dbReference type="SMART" id="SM00326">
    <property type="entry name" value="SH3"/>
    <property type="match status" value="1"/>
</dbReference>
<dbReference type="AlphaFoldDB" id="A0A1V6TUP9"/>
<keyword evidence="6" id="KW-1185">Reference proteome</keyword>
<dbReference type="PROSITE" id="PS50002">
    <property type="entry name" value="SH3"/>
    <property type="match status" value="1"/>
</dbReference>
<keyword evidence="1 2" id="KW-0728">SH3 domain</keyword>
<gene>
    <name evidence="5" type="ORF">PENSTE_c002G08742</name>
</gene>
<dbReference type="InterPro" id="IPR036028">
    <property type="entry name" value="SH3-like_dom_sf"/>
</dbReference>
<dbReference type="Gene3D" id="2.30.30.40">
    <property type="entry name" value="SH3 Domains"/>
    <property type="match status" value="1"/>
</dbReference>
<dbReference type="Proteomes" id="UP000191285">
    <property type="component" value="Unassembled WGS sequence"/>
</dbReference>
<dbReference type="SUPFAM" id="SSF50044">
    <property type="entry name" value="SH3-domain"/>
    <property type="match status" value="1"/>
</dbReference>
<protein>
    <recommendedName>
        <fullName evidence="4">SH3 domain-containing protein</fullName>
    </recommendedName>
</protein>